<dbReference type="PANTHER" id="PTHR30203">
    <property type="entry name" value="OUTER MEMBRANE CATION EFFLUX PROTEIN"/>
    <property type="match status" value="1"/>
</dbReference>
<keyword evidence="4" id="KW-1185">Reference proteome</keyword>
<organism evidence="3 4">
    <name type="scientific">Negadavirga shengliensis</name>
    <dbReference type="NCBI Taxonomy" id="1389218"/>
    <lineage>
        <taxon>Bacteria</taxon>
        <taxon>Pseudomonadati</taxon>
        <taxon>Bacteroidota</taxon>
        <taxon>Cytophagia</taxon>
        <taxon>Cytophagales</taxon>
        <taxon>Cyclobacteriaceae</taxon>
        <taxon>Negadavirga</taxon>
    </lineage>
</organism>
<comment type="subcellular location">
    <subcellularLocation>
        <location evidence="2">Cell membrane</location>
        <topology evidence="2">Lipid-anchor</topology>
    </subcellularLocation>
</comment>
<name>A0ABV9SWP4_9BACT</name>
<proteinExistence type="inferred from homology"/>
<keyword evidence="2" id="KW-0564">Palmitate</keyword>
<accession>A0ABV9SWP4</accession>
<evidence type="ECO:0000313" key="4">
    <source>
        <dbReference type="Proteomes" id="UP001595818"/>
    </source>
</evidence>
<keyword evidence="2" id="KW-0812">Transmembrane</keyword>
<keyword evidence="2" id="KW-0472">Membrane</keyword>
<dbReference type="Gene3D" id="2.20.200.10">
    <property type="entry name" value="Outer membrane efflux proteins (OEP)"/>
    <property type="match status" value="1"/>
</dbReference>
<evidence type="ECO:0000256" key="2">
    <source>
        <dbReference type="RuleBase" id="RU362097"/>
    </source>
</evidence>
<dbReference type="PANTHER" id="PTHR30203:SF30">
    <property type="entry name" value="OUTER MEMBRANE PROTEIN-RELATED"/>
    <property type="match status" value="1"/>
</dbReference>
<reference evidence="4" key="1">
    <citation type="journal article" date="2019" name="Int. J. Syst. Evol. Microbiol.">
        <title>The Global Catalogue of Microorganisms (GCM) 10K type strain sequencing project: providing services to taxonomists for standard genome sequencing and annotation.</title>
        <authorList>
            <consortium name="The Broad Institute Genomics Platform"/>
            <consortium name="The Broad Institute Genome Sequencing Center for Infectious Disease"/>
            <person name="Wu L."/>
            <person name="Ma J."/>
        </authorList>
    </citation>
    <scope>NUCLEOTIDE SEQUENCE [LARGE SCALE GENOMIC DNA]</scope>
    <source>
        <strain evidence="4">CGMCC 4.7466</strain>
    </source>
</reference>
<dbReference type="SUPFAM" id="SSF56954">
    <property type="entry name" value="Outer membrane efflux proteins (OEP)"/>
    <property type="match status" value="1"/>
</dbReference>
<dbReference type="RefSeq" id="WP_377061611.1">
    <property type="nucleotide sequence ID" value="NZ_JBHSJJ010000002.1"/>
</dbReference>
<dbReference type="InterPro" id="IPR010131">
    <property type="entry name" value="MdtP/NodT-like"/>
</dbReference>
<dbReference type="EMBL" id="JBHSJJ010000002">
    <property type="protein sequence ID" value="MFC4870764.1"/>
    <property type="molecule type" value="Genomic_DNA"/>
</dbReference>
<comment type="similarity">
    <text evidence="1 2">Belongs to the outer membrane factor (OMF) (TC 1.B.17) family.</text>
</comment>
<sequence length="476" mass="53290">MENRLKYGLVPMALMLLLLGSCTVFKQAAREENALLPESYFDSKNSTNVADLNWREYFSDENLVALIDTALKNNQELNIILQEIEISKNEVRARKGEYLPFMGIGAGAGLEKEGRYTRKGAVDEQLHIKDDKAFPEPLGEFVLGAYASWEVDIWKKLRNAQKAAVSRYLASMEGKNFMVTNLVAEIAEAYYELTALDNLLENIEQNIIIQSNAFKVVRQQKEAAKVSQLAVNRFKAQLLNTQNLQYEIKQKITETENRINFLTARFPAPIARSSATFMDIATDSVQAGVPSQLLAVRPDIRQAEMELAAAKLDVSVAKAAFYPSLDITAAVGFQAFNPAFLINPESMLYNLAGDLTAPLINRNALKAAYYAANALQLQAVFNYEQTVLNAYLDVLNQLTKMNNFHRSYETKSEEVEILRQSTHIANSLFNSARADYAEVLLTQREALEATLELIEVKTKLLSGKVNIYRALGGGWN</sequence>
<gene>
    <name evidence="3" type="ORF">ACFPFU_03635</name>
</gene>
<dbReference type="Proteomes" id="UP001595818">
    <property type="component" value="Unassembled WGS sequence"/>
</dbReference>
<dbReference type="InterPro" id="IPR003423">
    <property type="entry name" value="OMP_efflux"/>
</dbReference>
<comment type="caution">
    <text evidence="3">The sequence shown here is derived from an EMBL/GenBank/DDBJ whole genome shotgun (WGS) entry which is preliminary data.</text>
</comment>
<evidence type="ECO:0000313" key="3">
    <source>
        <dbReference type="EMBL" id="MFC4870764.1"/>
    </source>
</evidence>
<dbReference type="Pfam" id="PF02321">
    <property type="entry name" value="OEP"/>
    <property type="match status" value="2"/>
</dbReference>
<dbReference type="NCBIfam" id="TIGR01845">
    <property type="entry name" value="outer_NodT"/>
    <property type="match status" value="1"/>
</dbReference>
<dbReference type="PROSITE" id="PS51257">
    <property type="entry name" value="PROKAR_LIPOPROTEIN"/>
    <property type="match status" value="1"/>
</dbReference>
<keyword evidence="2" id="KW-1134">Transmembrane beta strand</keyword>
<protein>
    <submittedName>
        <fullName evidence="3">TolC family protein</fullName>
    </submittedName>
</protein>
<dbReference type="Gene3D" id="1.20.1600.10">
    <property type="entry name" value="Outer membrane efflux proteins (OEP)"/>
    <property type="match status" value="1"/>
</dbReference>
<keyword evidence="2" id="KW-0449">Lipoprotein</keyword>
<evidence type="ECO:0000256" key="1">
    <source>
        <dbReference type="ARBA" id="ARBA00007613"/>
    </source>
</evidence>